<comment type="caution">
    <text evidence="2">The sequence shown here is derived from an EMBL/GenBank/DDBJ whole genome shotgun (WGS) entry which is preliminary data.</text>
</comment>
<dbReference type="EMBL" id="JBEYBR010000008">
    <property type="protein sequence ID" value="MEU2121263.1"/>
    <property type="molecule type" value="Genomic_DNA"/>
</dbReference>
<keyword evidence="3" id="KW-1185">Reference proteome</keyword>
<name>A0ABV2X5S8_9NOCA</name>
<accession>A0ABV2X5S8</accession>
<keyword evidence="1" id="KW-0472">Membrane</keyword>
<evidence type="ECO:0000256" key="1">
    <source>
        <dbReference type="SAM" id="Phobius"/>
    </source>
</evidence>
<keyword evidence="1" id="KW-1133">Transmembrane helix</keyword>
<proteinExistence type="predicted"/>
<feature type="transmembrane region" description="Helical" evidence="1">
    <location>
        <begin position="141"/>
        <end position="161"/>
    </location>
</feature>
<gene>
    <name evidence="2" type="ORF">ABZ507_05455</name>
</gene>
<organism evidence="2 3">
    <name type="scientific">Nocardia niwae</name>
    <dbReference type="NCBI Taxonomy" id="626084"/>
    <lineage>
        <taxon>Bacteria</taxon>
        <taxon>Bacillati</taxon>
        <taxon>Actinomycetota</taxon>
        <taxon>Actinomycetes</taxon>
        <taxon>Mycobacteriales</taxon>
        <taxon>Nocardiaceae</taxon>
        <taxon>Nocardia</taxon>
    </lineage>
</organism>
<protein>
    <submittedName>
        <fullName evidence="2">Uncharacterized protein</fullName>
    </submittedName>
</protein>
<dbReference type="RefSeq" id="WP_063020815.1">
    <property type="nucleotide sequence ID" value="NZ_JBEYBM010000009.1"/>
</dbReference>
<feature type="transmembrane region" description="Helical" evidence="1">
    <location>
        <begin position="173"/>
        <end position="191"/>
    </location>
</feature>
<reference evidence="2 3" key="1">
    <citation type="submission" date="2024-06" db="EMBL/GenBank/DDBJ databases">
        <title>The Natural Products Discovery Center: Release of the First 8490 Sequenced Strains for Exploring Actinobacteria Biosynthetic Diversity.</title>
        <authorList>
            <person name="Kalkreuter E."/>
            <person name="Kautsar S.A."/>
            <person name="Yang D."/>
            <person name="Bader C.D."/>
            <person name="Teijaro C.N."/>
            <person name="Fluegel L."/>
            <person name="Davis C.M."/>
            <person name="Simpson J.R."/>
            <person name="Lauterbach L."/>
            <person name="Steele A.D."/>
            <person name="Gui C."/>
            <person name="Meng S."/>
            <person name="Li G."/>
            <person name="Viehrig K."/>
            <person name="Ye F."/>
            <person name="Su P."/>
            <person name="Kiefer A.F."/>
            <person name="Nichols A."/>
            <person name="Cepeda A.J."/>
            <person name="Yan W."/>
            <person name="Fan B."/>
            <person name="Jiang Y."/>
            <person name="Adhikari A."/>
            <person name="Zheng C.-J."/>
            <person name="Schuster L."/>
            <person name="Cowan T.M."/>
            <person name="Smanski M.J."/>
            <person name="Chevrette M.G."/>
            <person name="De Carvalho L.P.S."/>
            <person name="Shen B."/>
        </authorList>
    </citation>
    <scope>NUCLEOTIDE SEQUENCE [LARGE SCALE GENOMIC DNA]</scope>
    <source>
        <strain evidence="2 3">NPDC019434</strain>
    </source>
</reference>
<evidence type="ECO:0000313" key="3">
    <source>
        <dbReference type="Proteomes" id="UP001550535"/>
    </source>
</evidence>
<dbReference type="Proteomes" id="UP001550535">
    <property type="component" value="Unassembled WGS sequence"/>
</dbReference>
<sequence length="200" mass="20619">MIDGMVVATYVAAALGATGGRAVDPSLDQGLTALTGAVTRGLGRRALDDLDQNPDSMAARRQLADQIERAAAADAEFAGELAALQATLGRLNGATVINTATHGSRIVTGSKGITAGGSIHNTTYDIASDEDLSRAPSWTKALLWIGLTFVGIGFVGGLIGMSQGASVSGQFDLLPFFLIGGVLMTFAELGARTSTPRRRR</sequence>
<keyword evidence="1" id="KW-0812">Transmembrane</keyword>
<evidence type="ECO:0000313" key="2">
    <source>
        <dbReference type="EMBL" id="MEU2121263.1"/>
    </source>
</evidence>